<sequence>MSTATKAPAVPATAKQLAFADSLLDEFVSLREQLGQDNSAVDLPALKESLRTHNRSAVSKTIDAFLATNRKLKDEVAASQPKQAPKAPQDLPDVPAGHYAVETGEGATNSLAFYRVDRPETGKWAGWTFVKLQVSGDYQRLDRKTSAAVLRKVAEVGPEEASRRYGHELGVCGVCGRTLTNDSSREAGIGPKCAEKF</sequence>
<keyword evidence="2" id="KW-1185">Reference proteome</keyword>
<dbReference type="GeneID" id="29063304"/>
<dbReference type="RefSeq" id="YP_009281122.1">
    <property type="nucleotide sequence ID" value="NC_031028.1"/>
</dbReference>
<protein>
    <submittedName>
        <fullName evidence="1">Uncharacterized protein</fullName>
    </submittedName>
</protein>
<gene>
    <name evidence="1" type="primary">19</name>
    <name evidence="1" type="ORF">SEA_GHOBES_19</name>
</gene>
<proteinExistence type="predicted"/>
<dbReference type="InterPro" id="IPR046053">
    <property type="entry name" value="DUF6011"/>
</dbReference>
<dbReference type="Pfam" id="PF19474">
    <property type="entry name" value="DUF6011"/>
    <property type="match status" value="1"/>
</dbReference>
<organism evidence="1 2">
    <name type="scientific">Gordonia phage Ghobes</name>
    <dbReference type="NCBI Taxonomy" id="1887647"/>
    <lineage>
        <taxon>Viruses</taxon>
        <taxon>Duplodnaviria</taxon>
        <taxon>Heunggongvirae</taxon>
        <taxon>Uroviricota</taxon>
        <taxon>Caudoviricetes</taxon>
        <taxon>Ghobesvirus</taxon>
        <taxon>Ghobesvirus ghobes</taxon>
    </lineage>
</organism>
<evidence type="ECO:0000313" key="2">
    <source>
        <dbReference type="Proteomes" id="UP000203019"/>
    </source>
</evidence>
<dbReference type="OrthoDB" id="7502at10239"/>
<name>A0A1B3B050_9CAUD</name>
<dbReference type="Proteomes" id="UP000203019">
    <property type="component" value="Segment"/>
</dbReference>
<reference evidence="2" key="1">
    <citation type="submission" date="2016-07" db="EMBL/GenBank/DDBJ databases">
        <authorList>
            <person name="Florea S."/>
            <person name="Webb J.S."/>
            <person name="Jaromczyk J."/>
            <person name="Schardl C.L."/>
        </authorList>
    </citation>
    <scope>NUCLEOTIDE SEQUENCE [LARGE SCALE GENOMIC DNA]</scope>
</reference>
<dbReference type="KEGG" id="vg:29063304"/>
<evidence type="ECO:0000313" key="1">
    <source>
        <dbReference type="EMBL" id="AOE44372.1"/>
    </source>
</evidence>
<dbReference type="EMBL" id="KX557278">
    <property type="protein sequence ID" value="AOE44372.1"/>
    <property type="molecule type" value="Genomic_DNA"/>
</dbReference>
<accession>A0A1B3B050</accession>